<evidence type="ECO:0000313" key="2">
    <source>
        <dbReference type="Proteomes" id="UP000266292"/>
    </source>
</evidence>
<reference evidence="2" key="1">
    <citation type="submission" date="2017-05" db="EMBL/GenBank/DDBJ databases">
        <authorList>
            <person name="Ray J."/>
            <person name="Price M."/>
            <person name="Deutschbauer A."/>
        </authorList>
    </citation>
    <scope>NUCLEOTIDE SEQUENCE [LARGE SCALE GENOMIC DNA]</scope>
    <source>
        <strain evidence="2">DSM 19842</strain>
    </source>
</reference>
<dbReference type="RefSeq" id="WP_025609113.1">
    <property type="nucleotide sequence ID" value="NZ_CP021235.1"/>
</dbReference>
<dbReference type="AlphaFoldDB" id="A0A1X9YX56"/>
<organism evidence="1 2">
    <name type="scientific">Pontibacter actiniarum</name>
    <dbReference type="NCBI Taxonomy" id="323450"/>
    <lineage>
        <taxon>Bacteria</taxon>
        <taxon>Pseudomonadati</taxon>
        <taxon>Bacteroidota</taxon>
        <taxon>Cytophagia</taxon>
        <taxon>Cytophagales</taxon>
        <taxon>Hymenobacteraceae</taxon>
        <taxon>Pontibacter</taxon>
    </lineage>
</organism>
<evidence type="ECO:0000313" key="1">
    <source>
        <dbReference type="EMBL" id="ARS37458.1"/>
    </source>
</evidence>
<protein>
    <submittedName>
        <fullName evidence="1">Uncharacterized protein</fullName>
    </submittedName>
</protein>
<dbReference type="KEGG" id="pact:CA264_19635"/>
<dbReference type="STRING" id="709015.GCA_000472485_03963"/>
<name>A0A1X9YX56_9BACT</name>
<gene>
    <name evidence="1" type="ORF">CA264_19635</name>
</gene>
<proteinExistence type="predicted"/>
<dbReference type="Proteomes" id="UP000266292">
    <property type="component" value="Chromosome"/>
</dbReference>
<keyword evidence="2" id="KW-1185">Reference proteome</keyword>
<sequence length="287" mass="33962">MTLLNYLLSRDNYPIKEISNILVLFNQIVIGQIDNLHTYKTKIEYWQHPIETLYFKFSLHISSIVKLLNKTSVSFNDNRLDILDISSINILTRAIIENYLMIYYLYFDNVDESRKEFRFLIYAIDGLSRRQKNLVAFDDESSNQLSNENKELLNLKNKLKNNSYFQFLEIKQQERYLKGCATEKNLTTLLELIDLNPELYQNIWKLQSNYAHSEFISVLQIRTYVKRPEELVNSSFVMAELTAMIASISIDHLKNNFDAARLIFDELEEEKKELLNFFLKQGKKHNA</sequence>
<dbReference type="OrthoDB" id="673806at2"/>
<dbReference type="EMBL" id="CP021235">
    <property type="protein sequence ID" value="ARS37458.1"/>
    <property type="molecule type" value="Genomic_DNA"/>
</dbReference>
<accession>A0A1X9YX56</accession>